<evidence type="ECO:0000256" key="6">
    <source>
        <dbReference type="SAM" id="MobiDB-lite"/>
    </source>
</evidence>
<dbReference type="SMART" id="SM00220">
    <property type="entry name" value="S_TKc"/>
    <property type="match status" value="1"/>
</dbReference>
<proteinExistence type="predicted"/>
<evidence type="ECO:0000256" key="2">
    <source>
        <dbReference type="ARBA" id="ARBA00022741"/>
    </source>
</evidence>
<dbReference type="PANTHER" id="PTHR43289:SF34">
    <property type="entry name" value="SERINE_THREONINE-PROTEIN KINASE YBDM-RELATED"/>
    <property type="match status" value="1"/>
</dbReference>
<evidence type="ECO:0000256" key="7">
    <source>
        <dbReference type="SAM" id="Phobius"/>
    </source>
</evidence>
<dbReference type="PROSITE" id="PS50011">
    <property type="entry name" value="PROTEIN_KINASE_DOM"/>
    <property type="match status" value="1"/>
</dbReference>
<keyword evidence="7" id="KW-1133">Transmembrane helix</keyword>
<keyword evidence="1" id="KW-0808">Transferase</keyword>
<protein>
    <submittedName>
        <fullName evidence="9">Protein kinase</fullName>
    </submittedName>
</protein>
<feature type="binding site" evidence="5">
    <location>
        <position position="49"/>
    </location>
    <ligand>
        <name>ATP</name>
        <dbReference type="ChEBI" id="CHEBI:30616"/>
    </ligand>
</feature>
<dbReference type="EMBL" id="JAEACQ010000150">
    <property type="protein sequence ID" value="MBL7626847.1"/>
    <property type="molecule type" value="Genomic_DNA"/>
</dbReference>
<comment type="caution">
    <text evidence="9">The sequence shown here is derived from an EMBL/GenBank/DDBJ whole genome shotgun (WGS) entry which is preliminary data.</text>
</comment>
<reference evidence="9" key="1">
    <citation type="submission" date="2020-12" db="EMBL/GenBank/DDBJ databases">
        <title>Genomic characterization of non-nitrogen-fixing Frankia strains.</title>
        <authorList>
            <person name="Carlos-Shanley C."/>
            <person name="Guerra T."/>
            <person name="Hahn D."/>
        </authorList>
    </citation>
    <scope>NUCLEOTIDE SEQUENCE</scope>
    <source>
        <strain evidence="9">CN6</strain>
    </source>
</reference>
<dbReference type="PROSITE" id="PS00107">
    <property type="entry name" value="PROTEIN_KINASE_ATP"/>
    <property type="match status" value="1"/>
</dbReference>
<gene>
    <name evidence="9" type="ORF">I7412_06615</name>
</gene>
<dbReference type="PANTHER" id="PTHR43289">
    <property type="entry name" value="MITOGEN-ACTIVATED PROTEIN KINASE KINASE KINASE 20-RELATED"/>
    <property type="match status" value="1"/>
</dbReference>
<dbReference type="Gene3D" id="3.30.200.20">
    <property type="entry name" value="Phosphorylase Kinase, domain 1"/>
    <property type="match status" value="1"/>
</dbReference>
<dbReference type="InterPro" id="IPR000719">
    <property type="entry name" value="Prot_kinase_dom"/>
</dbReference>
<keyword evidence="7" id="KW-0812">Transmembrane</keyword>
<accession>A0A937RBN7</accession>
<dbReference type="Proteomes" id="UP000604475">
    <property type="component" value="Unassembled WGS sequence"/>
</dbReference>
<evidence type="ECO:0000256" key="5">
    <source>
        <dbReference type="PROSITE-ProRule" id="PRU10141"/>
    </source>
</evidence>
<dbReference type="Gene3D" id="1.10.510.10">
    <property type="entry name" value="Transferase(Phosphotransferase) domain 1"/>
    <property type="match status" value="1"/>
</dbReference>
<dbReference type="InterPro" id="IPR017441">
    <property type="entry name" value="Protein_kinase_ATP_BS"/>
</dbReference>
<dbReference type="RefSeq" id="WP_203006214.1">
    <property type="nucleotide sequence ID" value="NZ_JADWYU010000169.1"/>
</dbReference>
<keyword evidence="2 5" id="KW-0547">Nucleotide-binding</keyword>
<organism evidence="9 10">
    <name type="scientific">Frankia nepalensis</name>
    <dbReference type="NCBI Taxonomy" id="1836974"/>
    <lineage>
        <taxon>Bacteria</taxon>
        <taxon>Bacillati</taxon>
        <taxon>Actinomycetota</taxon>
        <taxon>Actinomycetes</taxon>
        <taxon>Frankiales</taxon>
        <taxon>Frankiaceae</taxon>
        <taxon>Frankia</taxon>
    </lineage>
</organism>
<keyword evidence="10" id="KW-1185">Reference proteome</keyword>
<dbReference type="InterPro" id="IPR011009">
    <property type="entry name" value="Kinase-like_dom_sf"/>
</dbReference>
<evidence type="ECO:0000256" key="1">
    <source>
        <dbReference type="ARBA" id="ARBA00022679"/>
    </source>
</evidence>
<evidence type="ECO:0000256" key="3">
    <source>
        <dbReference type="ARBA" id="ARBA00022777"/>
    </source>
</evidence>
<dbReference type="GO" id="GO:0004674">
    <property type="term" value="F:protein serine/threonine kinase activity"/>
    <property type="evidence" value="ECO:0007669"/>
    <property type="project" value="TreeGrafter"/>
</dbReference>
<keyword evidence="3 9" id="KW-0418">Kinase</keyword>
<dbReference type="CDD" id="cd14014">
    <property type="entry name" value="STKc_PknB_like"/>
    <property type="match status" value="1"/>
</dbReference>
<dbReference type="Pfam" id="PF00069">
    <property type="entry name" value="Pkinase"/>
    <property type="match status" value="1"/>
</dbReference>
<dbReference type="AlphaFoldDB" id="A0A937RBN7"/>
<evidence type="ECO:0000313" key="10">
    <source>
        <dbReference type="Proteomes" id="UP000604475"/>
    </source>
</evidence>
<dbReference type="SUPFAM" id="SSF56112">
    <property type="entry name" value="Protein kinase-like (PK-like)"/>
    <property type="match status" value="1"/>
</dbReference>
<evidence type="ECO:0000313" key="9">
    <source>
        <dbReference type="EMBL" id="MBL7626847.1"/>
    </source>
</evidence>
<feature type="transmembrane region" description="Helical" evidence="7">
    <location>
        <begin position="336"/>
        <end position="359"/>
    </location>
</feature>
<name>A0A937RBN7_9ACTN</name>
<evidence type="ECO:0000256" key="4">
    <source>
        <dbReference type="ARBA" id="ARBA00022840"/>
    </source>
</evidence>
<keyword evidence="7" id="KW-0472">Membrane</keyword>
<feature type="region of interest" description="Disordered" evidence="6">
    <location>
        <begin position="286"/>
        <end position="331"/>
    </location>
</feature>
<dbReference type="GO" id="GO:0005524">
    <property type="term" value="F:ATP binding"/>
    <property type="evidence" value="ECO:0007669"/>
    <property type="project" value="UniProtKB-UniRule"/>
</dbReference>
<evidence type="ECO:0000259" key="8">
    <source>
        <dbReference type="PROSITE" id="PS50011"/>
    </source>
</evidence>
<feature type="region of interest" description="Disordered" evidence="6">
    <location>
        <begin position="1"/>
        <end position="23"/>
    </location>
</feature>
<feature type="domain" description="Protein kinase" evidence="8">
    <location>
        <begin position="22"/>
        <end position="271"/>
    </location>
</feature>
<keyword evidence="4 5" id="KW-0067">ATP-binding</keyword>
<sequence>MTDTGVRLQEPRPSDPTSLGRHRVLGRLGGGGMGVVYLADGPFGRVAVKLIREELADDPDFRRRFQREVQACFRVGGTRTARLVDFELDAARPWLATEFVDAPSLSDHVRAHGKLAADEQLVLAAGLAEALLSIHSAGLVHRDLKPSNVLWTPHGPKVIDFGIAAAADAANLTSSGQFVGTPGWHSPEQVSGQEATGAADIFAWGALLCYAASGTAPFGSGSVEVVLHRVVTGEPSIDRELIAPELRDLVAATMARDPADRPTAADLYTALVGTVPDGVSAPATRILESRPGDTPPSTPTGLPAAGGVARTPPWSATVAGGRAEPPAPARRRHRRLVIGLAVGAVVLLAAAGTAVGLLLNGGGGSEDSDPGEVMFSATEPWRLTIDDQRENGGDVGCTVDITELVSGETLRIPDMWGRKTFQVAQTGDFHWDVNDDACVVTGTAGSGEVALPFAQRAYEGDTLAFEAQGPVIIKSIKELTAEESCDLTLRAVDGRTLDIGTLLPGQNGIELNPGEPTTVYLAESPCDVRVSAGW</sequence>